<reference evidence="1 2" key="1">
    <citation type="submission" date="2018-12" db="EMBL/GenBank/DDBJ databases">
        <title>The Draft Genome Sequence of the Soil Bacterium Pedobacter tournemirensis R1.</title>
        <authorList>
            <person name="He J."/>
        </authorList>
    </citation>
    <scope>NUCLEOTIDE SEQUENCE [LARGE SCALE GENOMIC DNA]</scope>
    <source>
        <strain evidence="1 2">R1</strain>
    </source>
</reference>
<dbReference type="AlphaFoldDB" id="A0A4Q0M7Y2"/>
<gene>
    <name evidence="1" type="ORF">EKH83_14035</name>
</gene>
<proteinExistence type="predicted"/>
<dbReference type="RefSeq" id="WP_128770078.1">
    <property type="nucleotide sequence ID" value="NZ_RXOC01000009.1"/>
</dbReference>
<dbReference type="EMBL" id="RXOC01000009">
    <property type="protein sequence ID" value="RXF68836.1"/>
    <property type="molecule type" value="Genomic_DNA"/>
</dbReference>
<protein>
    <submittedName>
        <fullName evidence="1">Uncharacterized protein</fullName>
    </submittedName>
</protein>
<evidence type="ECO:0000313" key="1">
    <source>
        <dbReference type="EMBL" id="RXF68836.1"/>
    </source>
</evidence>
<dbReference type="Pfam" id="PF19781">
    <property type="entry name" value="DUF6266"/>
    <property type="match status" value="1"/>
</dbReference>
<evidence type="ECO:0000313" key="2">
    <source>
        <dbReference type="Proteomes" id="UP000290848"/>
    </source>
</evidence>
<sequence>MGIYKRGINGAFSGKAGSVVGSRWRKIDYIRGLSRPSHKPASEAQLLQQHKFELMTAFLSPLSKLFEFSYKEDTRYKTAYNIALGYNLKWAFVEKEDEWIIDFSRIVLSRGSLPKPVEATAEYTAEGAFLISWPTIARNSFVSAEDKARLILYNSTTNVHIINTSDYERKDGQALIQVENGDVARGTWHIFMFYSSPSGDNSPNHYLGEIKIE</sequence>
<comment type="caution">
    <text evidence="1">The sequence shown here is derived from an EMBL/GenBank/DDBJ whole genome shotgun (WGS) entry which is preliminary data.</text>
</comment>
<dbReference type="InterPro" id="IPR046233">
    <property type="entry name" value="DUF6266"/>
</dbReference>
<accession>A0A4Q0M7Y2</accession>
<organism evidence="1 2">
    <name type="scientific">Arcticibacter tournemirensis</name>
    <dbReference type="NCBI Taxonomy" id="699437"/>
    <lineage>
        <taxon>Bacteria</taxon>
        <taxon>Pseudomonadati</taxon>
        <taxon>Bacteroidota</taxon>
        <taxon>Sphingobacteriia</taxon>
        <taxon>Sphingobacteriales</taxon>
        <taxon>Sphingobacteriaceae</taxon>
        <taxon>Arcticibacter</taxon>
    </lineage>
</organism>
<name>A0A4Q0M7Y2_9SPHI</name>
<dbReference type="Proteomes" id="UP000290848">
    <property type="component" value="Unassembled WGS sequence"/>
</dbReference>